<keyword evidence="4" id="KW-0472">Membrane</keyword>
<feature type="signal peptide" evidence="5">
    <location>
        <begin position="1"/>
        <end position="17"/>
    </location>
</feature>
<dbReference type="STRING" id="1165861.A0A0L0VVH7"/>
<accession>A0A0L0VVH7</accession>
<dbReference type="AlphaFoldDB" id="A0A0L0VVH7"/>
<dbReference type="PANTHER" id="PTHR45672:SF3">
    <property type="entry name" value="THIOREDOXIN DOMAIN-CONTAINING PROTEIN 5"/>
    <property type="match status" value="1"/>
</dbReference>
<keyword evidence="4" id="KW-1133">Transmembrane helix</keyword>
<comment type="similarity">
    <text evidence="1">Belongs to the protein disulfide isomerase family.</text>
</comment>
<protein>
    <recommendedName>
        <fullName evidence="6">Thioredoxin domain-containing protein</fullName>
    </recommendedName>
</protein>
<dbReference type="InterPro" id="IPR051063">
    <property type="entry name" value="PDI"/>
</dbReference>
<feature type="region of interest" description="Disordered" evidence="3">
    <location>
        <begin position="142"/>
        <end position="187"/>
    </location>
</feature>
<evidence type="ECO:0000259" key="6">
    <source>
        <dbReference type="PROSITE" id="PS51352"/>
    </source>
</evidence>
<keyword evidence="2 5" id="KW-0732">Signal</keyword>
<evidence type="ECO:0000313" key="7">
    <source>
        <dbReference type="EMBL" id="KNF03276.1"/>
    </source>
</evidence>
<dbReference type="GO" id="GO:0005783">
    <property type="term" value="C:endoplasmic reticulum"/>
    <property type="evidence" value="ECO:0007669"/>
    <property type="project" value="TreeGrafter"/>
</dbReference>
<dbReference type="InterPro" id="IPR013766">
    <property type="entry name" value="Thioredoxin_domain"/>
</dbReference>
<proteinExistence type="inferred from homology"/>
<dbReference type="GO" id="GO:0006457">
    <property type="term" value="P:protein folding"/>
    <property type="evidence" value="ECO:0007669"/>
    <property type="project" value="TreeGrafter"/>
</dbReference>
<dbReference type="InterPro" id="IPR017937">
    <property type="entry name" value="Thioredoxin_CS"/>
</dbReference>
<comment type="caution">
    <text evidence="7">The sequence shown here is derived from an EMBL/GenBank/DDBJ whole genome shotgun (WGS) entry which is preliminary data.</text>
</comment>
<name>A0A0L0VVH7_9BASI</name>
<reference evidence="8" key="1">
    <citation type="submission" date="2014-03" db="EMBL/GenBank/DDBJ databases">
        <title>The Genome Sequence of Puccinia striiformis f. sp. tritici PST-78.</title>
        <authorList>
            <consortium name="The Broad Institute Genome Sequencing Platform"/>
            <person name="Cuomo C."/>
            <person name="Hulbert S."/>
            <person name="Chen X."/>
            <person name="Walker B."/>
            <person name="Young S.K."/>
            <person name="Zeng Q."/>
            <person name="Gargeya S."/>
            <person name="Fitzgerald M."/>
            <person name="Haas B."/>
            <person name="Abouelleil A."/>
            <person name="Alvarado L."/>
            <person name="Arachchi H.M."/>
            <person name="Berlin A.M."/>
            <person name="Chapman S.B."/>
            <person name="Goldberg J."/>
            <person name="Griggs A."/>
            <person name="Gujja S."/>
            <person name="Hansen M."/>
            <person name="Howarth C."/>
            <person name="Imamovic A."/>
            <person name="Larimer J."/>
            <person name="McCowan C."/>
            <person name="Montmayeur A."/>
            <person name="Murphy C."/>
            <person name="Neiman D."/>
            <person name="Pearson M."/>
            <person name="Priest M."/>
            <person name="Roberts A."/>
            <person name="Saif S."/>
            <person name="Shea T."/>
            <person name="Sisk P."/>
            <person name="Sykes S."/>
            <person name="Wortman J."/>
            <person name="Nusbaum C."/>
            <person name="Birren B."/>
        </authorList>
    </citation>
    <scope>NUCLEOTIDE SEQUENCE [LARGE SCALE GENOMIC DNA]</scope>
    <source>
        <strain evidence="8">race PST-78</strain>
    </source>
</reference>
<sequence>MLWRVVSLAASAAAVVGLQLHAGIQVNENTFEATIQNGLSFLECYSPFCPHCKRFAPTWIGLVGKMKEFESQGLKMGQVDCIAQGDLCIRLNVDFYPQMKLYEDGKFIESYNGEKEVPDIAKYLEKKLDEYQAKHPKPIIEATKAEDEQVPKATEKAEQDQSISQTTTTTTTTKKEDPVQASPIPSNDTAIDTLIPIGHMISLDHTNWNQFTTATYPVPIFIQFQTGWCKECRTLSPMWEDLARQLKDQSNIASIDCEIKLNQEICKSESIKTYPSFILYHNGIKVSYTGPKTVTSMVEFVQKALVTPGSHQITGNEFDSSLQKSPLIFLFLHSSNTPLSIYNVVQSVGKGFLGSTTILETQHSEIFQRFSLSTNQAYLLVFKEHQIKPWSKLILTEESKNSSRASERDLELVVQHWITFHSIPIMDQLNHNNYLRIFNSGSTQKLVVLVCLSGIHGSLSKDDHASLDVVNQFKTWAIQWRQSQEARSVEVPIDWVWVDTEEWADWLHKSYGIDLVTSFADEEAEHSKSIIIVNPTTHTYYDHQENNVPIQFKPSSIFQTLLAIETGQIHGRLTGTISSRFVWRFHQVIRSVKMTIGPHYILLWIPITCILLYTMRTVYRRNVGGGGGYSSIGSHPAPSDLNSNTLKPTAFATVFGLNSNVALKAD</sequence>
<dbReference type="Gene3D" id="3.40.30.10">
    <property type="entry name" value="Glutaredoxin"/>
    <property type="match status" value="2"/>
</dbReference>
<feature type="chain" id="PRO_5005550520" description="Thioredoxin domain-containing protein" evidence="5">
    <location>
        <begin position="18"/>
        <end position="666"/>
    </location>
</feature>
<evidence type="ECO:0000256" key="3">
    <source>
        <dbReference type="SAM" id="MobiDB-lite"/>
    </source>
</evidence>
<evidence type="ECO:0000256" key="4">
    <source>
        <dbReference type="SAM" id="Phobius"/>
    </source>
</evidence>
<feature type="domain" description="Thioredoxin" evidence="6">
    <location>
        <begin position="7"/>
        <end position="129"/>
    </location>
</feature>
<feature type="transmembrane region" description="Helical" evidence="4">
    <location>
        <begin position="597"/>
        <end position="615"/>
    </location>
</feature>
<feature type="compositionally biased region" description="Basic and acidic residues" evidence="3">
    <location>
        <begin position="143"/>
        <end position="159"/>
    </location>
</feature>
<dbReference type="InterPro" id="IPR036249">
    <property type="entry name" value="Thioredoxin-like_sf"/>
</dbReference>
<dbReference type="Pfam" id="PF00085">
    <property type="entry name" value="Thioredoxin"/>
    <property type="match status" value="2"/>
</dbReference>
<dbReference type="OrthoDB" id="72053at2759"/>
<evidence type="ECO:0000256" key="2">
    <source>
        <dbReference type="ARBA" id="ARBA00022729"/>
    </source>
</evidence>
<dbReference type="SUPFAM" id="SSF52833">
    <property type="entry name" value="Thioredoxin-like"/>
    <property type="match status" value="2"/>
</dbReference>
<organism evidence="7 8">
    <name type="scientific">Puccinia striiformis f. sp. tritici PST-78</name>
    <dbReference type="NCBI Taxonomy" id="1165861"/>
    <lineage>
        <taxon>Eukaryota</taxon>
        <taxon>Fungi</taxon>
        <taxon>Dikarya</taxon>
        <taxon>Basidiomycota</taxon>
        <taxon>Pucciniomycotina</taxon>
        <taxon>Pucciniomycetes</taxon>
        <taxon>Pucciniales</taxon>
        <taxon>Pucciniaceae</taxon>
        <taxon>Puccinia</taxon>
    </lineage>
</organism>
<feature type="domain" description="Thioredoxin" evidence="6">
    <location>
        <begin position="173"/>
        <end position="306"/>
    </location>
</feature>
<keyword evidence="8" id="KW-1185">Reference proteome</keyword>
<dbReference type="Proteomes" id="UP000054564">
    <property type="component" value="Unassembled WGS sequence"/>
</dbReference>
<evidence type="ECO:0000256" key="5">
    <source>
        <dbReference type="SAM" id="SignalP"/>
    </source>
</evidence>
<dbReference type="CDD" id="cd02961">
    <property type="entry name" value="PDI_a_family"/>
    <property type="match status" value="2"/>
</dbReference>
<dbReference type="PROSITE" id="PS00194">
    <property type="entry name" value="THIOREDOXIN_1"/>
    <property type="match status" value="1"/>
</dbReference>
<keyword evidence="4" id="KW-0812">Transmembrane</keyword>
<dbReference type="PROSITE" id="PS51352">
    <property type="entry name" value="THIOREDOXIN_2"/>
    <property type="match status" value="2"/>
</dbReference>
<gene>
    <name evidence="7" type="ORF">PSTG_03541</name>
</gene>
<dbReference type="PANTHER" id="PTHR45672">
    <property type="entry name" value="PROTEIN DISULFIDE-ISOMERASE C17H9.14C-RELATED"/>
    <property type="match status" value="1"/>
</dbReference>
<dbReference type="EMBL" id="AJIL01000018">
    <property type="protein sequence ID" value="KNF03276.1"/>
    <property type="molecule type" value="Genomic_DNA"/>
</dbReference>
<evidence type="ECO:0000256" key="1">
    <source>
        <dbReference type="ARBA" id="ARBA00006347"/>
    </source>
</evidence>
<evidence type="ECO:0000313" key="8">
    <source>
        <dbReference type="Proteomes" id="UP000054564"/>
    </source>
</evidence>
<dbReference type="GO" id="GO:0003756">
    <property type="term" value="F:protein disulfide isomerase activity"/>
    <property type="evidence" value="ECO:0007669"/>
    <property type="project" value="TreeGrafter"/>
</dbReference>